<accession>A0A423K867</accession>
<dbReference type="Proteomes" id="UP000283627">
    <property type="component" value="Unassembled WGS sequence"/>
</dbReference>
<dbReference type="InterPro" id="IPR021784">
    <property type="entry name" value="DUF3349"/>
</dbReference>
<organism evidence="1 2">
    <name type="scientific">Pseudomonas frederiksbergensis</name>
    <dbReference type="NCBI Taxonomy" id="104087"/>
    <lineage>
        <taxon>Bacteria</taxon>
        <taxon>Pseudomonadati</taxon>
        <taxon>Pseudomonadota</taxon>
        <taxon>Gammaproteobacteria</taxon>
        <taxon>Pseudomonadales</taxon>
        <taxon>Pseudomonadaceae</taxon>
        <taxon>Pseudomonas</taxon>
    </lineage>
</organism>
<proteinExistence type="predicted"/>
<comment type="caution">
    <text evidence="1">The sequence shown here is derived from an EMBL/GenBank/DDBJ whole genome shotgun (WGS) entry which is preliminary data.</text>
</comment>
<evidence type="ECO:0000313" key="2">
    <source>
        <dbReference type="Proteomes" id="UP000283627"/>
    </source>
</evidence>
<dbReference type="InterPro" id="IPR044918">
    <property type="entry name" value="DUF3349_helical"/>
</dbReference>
<dbReference type="Gene3D" id="1.10.150.430">
    <property type="entry name" value="DUF3349, helical bundle"/>
    <property type="match status" value="1"/>
</dbReference>
<dbReference type="AlphaFoldDB" id="A0A423K867"/>
<evidence type="ECO:0000313" key="1">
    <source>
        <dbReference type="EMBL" id="RON47882.1"/>
    </source>
</evidence>
<evidence type="ECO:0008006" key="3">
    <source>
        <dbReference type="Google" id="ProtNLM"/>
    </source>
</evidence>
<name>A0A423K867_9PSED</name>
<dbReference type="EMBL" id="MOBP01000021">
    <property type="protein sequence ID" value="RON47882.1"/>
    <property type="molecule type" value="Genomic_DNA"/>
</dbReference>
<dbReference type="OrthoDB" id="8707422at2"/>
<reference evidence="1 2" key="1">
    <citation type="submission" date="2016-10" db="EMBL/GenBank/DDBJ databases">
        <title>Comparative genome analysis of multiple Pseudomonas spp. focuses on biocontrol and plant growth promoting traits.</title>
        <authorList>
            <person name="Tao X.-Y."/>
            <person name="Taylor C.G."/>
        </authorList>
    </citation>
    <scope>NUCLEOTIDE SEQUENCE [LARGE SCALE GENOMIC DNA]</scope>
    <source>
        <strain evidence="1 2">39A2</strain>
    </source>
</reference>
<protein>
    <recommendedName>
        <fullName evidence="3">DUF3349 domain-containing protein</fullName>
    </recommendedName>
</protein>
<dbReference type="Pfam" id="PF11829">
    <property type="entry name" value="DUF3349"/>
    <property type="match status" value="1"/>
</dbReference>
<sequence length="99" mass="11324">MTTPAELHESLLDTFNMLNKAYPDGINERDYFPILALLYEFFSDRNLANLISNITKKDPDLVLNDIYASVSTKKPSDTEIQSIKTHLNKYDFSSICTDD</sequence>
<gene>
    <name evidence="1" type="ORF">BK665_26405</name>
</gene>